<reference evidence="1" key="1">
    <citation type="journal article" date="2020" name="Phytopathology">
        <title>Genome Sequence Resources of Colletotrichum truncatum, C. plurivorum, C. musicola, and C. sojae: Four Species Pathogenic to Soybean (Glycine max).</title>
        <authorList>
            <person name="Rogerio F."/>
            <person name="Boufleur T.R."/>
            <person name="Ciampi-Guillardi M."/>
            <person name="Sukno S.A."/>
            <person name="Thon M.R."/>
            <person name="Massola Junior N.S."/>
            <person name="Baroncelli R."/>
        </authorList>
    </citation>
    <scope>NUCLEOTIDE SEQUENCE</scope>
    <source>
        <strain evidence="1">LFN0074</strain>
    </source>
</reference>
<sequence length="43" mass="4505">MERSLGIRTARPRTADGCARRGRISAASTRAGAGMCVLLRVCG</sequence>
<dbReference type="AlphaFoldDB" id="A0A8H6J4G3"/>
<dbReference type="EMBL" id="WIGM01001039">
    <property type="protein sequence ID" value="KAF6806173.1"/>
    <property type="molecule type" value="Genomic_DNA"/>
</dbReference>
<keyword evidence="2" id="KW-1185">Reference proteome</keyword>
<proteinExistence type="predicted"/>
<name>A0A8H6J4G3_9PEZI</name>
<organism evidence="1 2">
    <name type="scientific">Colletotrichum musicola</name>
    <dbReference type="NCBI Taxonomy" id="2175873"/>
    <lineage>
        <taxon>Eukaryota</taxon>
        <taxon>Fungi</taxon>
        <taxon>Dikarya</taxon>
        <taxon>Ascomycota</taxon>
        <taxon>Pezizomycotina</taxon>
        <taxon>Sordariomycetes</taxon>
        <taxon>Hypocreomycetidae</taxon>
        <taxon>Glomerellales</taxon>
        <taxon>Glomerellaceae</taxon>
        <taxon>Colletotrichum</taxon>
        <taxon>Colletotrichum orchidearum species complex</taxon>
    </lineage>
</organism>
<dbReference type="Proteomes" id="UP000639643">
    <property type="component" value="Unassembled WGS sequence"/>
</dbReference>
<gene>
    <name evidence="1" type="ORF">CMUS01_14434</name>
</gene>
<accession>A0A8H6J4G3</accession>
<protein>
    <submittedName>
        <fullName evidence="1">Uncharacterized protein</fullName>
    </submittedName>
</protein>
<evidence type="ECO:0000313" key="2">
    <source>
        <dbReference type="Proteomes" id="UP000639643"/>
    </source>
</evidence>
<evidence type="ECO:0000313" key="1">
    <source>
        <dbReference type="EMBL" id="KAF6806173.1"/>
    </source>
</evidence>
<comment type="caution">
    <text evidence="1">The sequence shown here is derived from an EMBL/GenBank/DDBJ whole genome shotgun (WGS) entry which is preliminary data.</text>
</comment>